<evidence type="ECO:0000313" key="2">
    <source>
        <dbReference type="EMBL" id="GMF35338.1"/>
    </source>
</evidence>
<evidence type="ECO:0000256" key="1">
    <source>
        <dbReference type="SAM" id="MobiDB-lite"/>
    </source>
</evidence>
<dbReference type="OrthoDB" id="129314at2759"/>
<evidence type="ECO:0000313" key="3">
    <source>
        <dbReference type="Proteomes" id="UP001165121"/>
    </source>
</evidence>
<reference evidence="2" key="1">
    <citation type="submission" date="2023-04" db="EMBL/GenBank/DDBJ databases">
        <title>Phytophthora fragariaefolia NBRC 109709.</title>
        <authorList>
            <person name="Ichikawa N."/>
            <person name="Sato H."/>
            <person name="Tonouchi N."/>
        </authorList>
    </citation>
    <scope>NUCLEOTIDE SEQUENCE</scope>
    <source>
        <strain evidence="2">NBRC 109709</strain>
    </source>
</reference>
<dbReference type="Proteomes" id="UP001165121">
    <property type="component" value="Unassembled WGS sequence"/>
</dbReference>
<comment type="caution">
    <text evidence="2">The sequence shown here is derived from an EMBL/GenBank/DDBJ whole genome shotgun (WGS) entry which is preliminary data.</text>
</comment>
<accession>A0A9W7CR65</accession>
<dbReference type="EMBL" id="BSXT01000867">
    <property type="protein sequence ID" value="GMF35338.1"/>
    <property type="molecule type" value="Genomic_DNA"/>
</dbReference>
<gene>
    <name evidence="2" type="ORF">Pfra01_000932300</name>
</gene>
<name>A0A9W7CR65_9STRA</name>
<dbReference type="AlphaFoldDB" id="A0A9W7CR65"/>
<proteinExistence type="predicted"/>
<sequence>MAQTEAATPQEAHHEAPPAGTANVAPDAMSMQQLMIWLTQQQQMYQTQMQTQFQMQMQQTNNRFEHLLASQGERRKKDPPMYEGKFGEDLELWIFAMEEYYANKRGLMEADKSDFVTQYPAV</sequence>
<feature type="region of interest" description="Disordered" evidence="1">
    <location>
        <begin position="1"/>
        <end position="25"/>
    </location>
</feature>
<keyword evidence="3" id="KW-1185">Reference proteome</keyword>
<organism evidence="2 3">
    <name type="scientific">Phytophthora fragariaefolia</name>
    <dbReference type="NCBI Taxonomy" id="1490495"/>
    <lineage>
        <taxon>Eukaryota</taxon>
        <taxon>Sar</taxon>
        <taxon>Stramenopiles</taxon>
        <taxon>Oomycota</taxon>
        <taxon>Peronosporomycetes</taxon>
        <taxon>Peronosporales</taxon>
        <taxon>Peronosporaceae</taxon>
        <taxon>Phytophthora</taxon>
    </lineage>
</organism>
<protein>
    <submittedName>
        <fullName evidence="2">Unnamed protein product</fullName>
    </submittedName>
</protein>